<evidence type="ECO:0000313" key="3">
    <source>
        <dbReference type="Proteomes" id="UP000663844"/>
    </source>
</evidence>
<dbReference type="GO" id="GO:0005783">
    <property type="term" value="C:endoplasmic reticulum"/>
    <property type="evidence" value="ECO:0007669"/>
    <property type="project" value="TreeGrafter"/>
</dbReference>
<dbReference type="InterPro" id="IPR049483">
    <property type="entry name" value="FAF1_2-like_UAS"/>
</dbReference>
<dbReference type="GO" id="GO:0005634">
    <property type="term" value="C:nucleus"/>
    <property type="evidence" value="ECO:0007669"/>
    <property type="project" value="TreeGrafter"/>
</dbReference>
<accession>A0A818VTS9</accession>
<dbReference type="GO" id="GO:0043130">
    <property type="term" value="F:ubiquitin binding"/>
    <property type="evidence" value="ECO:0007669"/>
    <property type="project" value="TreeGrafter"/>
</dbReference>
<gene>
    <name evidence="2" type="ORF">OXD698_LOCUS13296</name>
</gene>
<dbReference type="Proteomes" id="UP000663844">
    <property type="component" value="Unassembled WGS sequence"/>
</dbReference>
<comment type="caution">
    <text evidence="2">The sequence shown here is derived from an EMBL/GenBank/DDBJ whole genome shotgun (WGS) entry which is preliminary data.</text>
</comment>
<proteinExistence type="predicted"/>
<dbReference type="PANTHER" id="PTHR23322:SF96">
    <property type="entry name" value="FAS-ASSOCIATED FACTOR 1"/>
    <property type="match status" value="1"/>
</dbReference>
<dbReference type="SUPFAM" id="SSF52833">
    <property type="entry name" value="Thioredoxin-like"/>
    <property type="match status" value="1"/>
</dbReference>
<dbReference type="Pfam" id="PF21021">
    <property type="entry name" value="FAF1"/>
    <property type="match status" value="1"/>
</dbReference>
<reference evidence="2" key="1">
    <citation type="submission" date="2021-02" db="EMBL/GenBank/DDBJ databases">
        <authorList>
            <person name="Nowell W R."/>
        </authorList>
    </citation>
    <scope>NUCLEOTIDE SEQUENCE</scope>
</reference>
<organism evidence="2 3">
    <name type="scientific">Adineta steineri</name>
    <dbReference type="NCBI Taxonomy" id="433720"/>
    <lineage>
        <taxon>Eukaryota</taxon>
        <taxon>Metazoa</taxon>
        <taxon>Spiralia</taxon>
        <taxon>Gnathifera</taxon>
        <taxon>Rotifera</taxon>
        <taxon>Eurotatoria</taxon>
        <taxon>Bdelloidea</taxon>
        <taxon>Adinetida</taxon>
        <taxon>Adinetidae</taxon>
        <taxon>Adineta</taxon>
    </lineage>
</organism>
<dbReference type="GO" id="GO:0036503">
    <property type="term" value="P:ERAD pathway"/>
    <property type="evidence" value="ECO:0007669"/>
    <property type="project" value="TreeGrafter"/>
</dbReference>
<dbReference type="InterPro" id="IPR050730">
    <property type="entry name" value="UBX_domain-protein"/>
</dbReference>
<dbReference type="AlphaFoldDB" id="A0A818VTS9"/>
<dbReference type="InterPro" id="IPR036249">
    <property type="entry name" value="Thioredoxin-like_sf"/>
</dbReference>
<dbReference type="InterPro" id="IPR006577">
    <property type="entry name" value="UAS"/>
</dbReference>
<evidence type="ECO:0000259" key="1">
    <source>
        <dbReference type="SMART" id="SM00594"/>
    </source>
</evidence>
<sequence length="275" mass="32241">MSFNADESYTDIFDDDNSFMKQPPLPDYCQDEVQGIECISACFMKRYHACPMFYRGSLHNACQEAFKSTTIEENRPVLVYIHHDQSTYRHVFCFNILCSETLIDYLLNNYIVWPWDVTYESNRYKLKQIWKKLFPTKPLENHSLEQYPLLIGIMQQSSSEYKCKPLLICDRLTHTQKTVTRMTLLQELEVFNKECHGQEEPLVNQKAISRATSTQGLETFIKECHGQEEPLVNQKAISRATSTQGLETFIKEYYDHKEHLSLDCGARRSRFCVLL</sequence>
<dbReference type="PANTHER" id="PTHR23322">
    <property type="entry name" value="FAS-ASSOCIATED PROTEIN"/>
    <property type="match status" value="1"/>
</dbReference>
<dbReference type="SMART" id="SM00594">
    <property type="entry name" value="UAS"/>
    <property type="match status" value="1"/>
</dbReference>
<evidence type="ECO:0000313" key="2">
    <source>
        <dbReference type="EMBL" id="CAF3715917.1"/>
    </source>
</evidence>
<name>A0A818VTS9_9BILA</name>
<dbReference type="Gene3D" id="3.40.30.10">
    <property type="entry name" value="Glutaredoxin"/>
    <property type="match status" value="1"/>
</dbReference>
<dbReference type="EMBL" id="CAJOAZ010000804">
    <property type="protein sequence ID" value="CAF3715917.1"/>
    <property type="molecule type" value="Genomic_DNA"/>
</dbReference>
<feature type="domain" description="UAS" evidence="1">
    <location>
        <begin position="38"/>
        <end position="183"/>
    </location>
</feature>
<protein>
    <recommendedName>
        <fullName evidence="1">UAS domain-containing protein</fullName>
    </recommendedName>
</protein>